<evidence type="ECO:0008006" key="3">
    <source>
        <dbReference type="Google" id="ProtNLM"/>
    </source>
</evidence>
<sequence length="154" mass="16936">MTGQLRLAPLRPEHVSALRLRPRADSVLARLGRPEALAARYAEGGPAWTLLAHDWPLACGGAVRFWPGVGELWCWAGEGVERFGVGFARQARAVVALLGATHGFHRLQAHVLETDQRARSFALFLGLMPEGRCPGFGPDGTTYMQYGRYAPWKE</sequence>
<name>A0A239A6S8_9BACT</name>
<accession>A0A239A6S8</accession>
<protein>
    <recommendedName>
        <fullName evidence="3">N-acetyltransferase domain-containing protein</fullName>
    </recommendedName>
</protein>
<reference evidence="1 2" key="1">
    <citation type="submission" date="2017-06" db="EMBL/GenBank/DDBJ databases">
        <authorList>
            <person name="Kim H.J."/>
            <person name="Triplett B.A."/>
        </authorList>
    </citation>
    <scope>NUCLEOTIDE SEQUENCE [LARGE SCALE GENOMIC DNA]</scope>
    <source>
        <strain evidence="1 2">DSM 13116</strain>
    </source>
</reference>
<keyword evidence="2" id="KW-1185">Reference proteome</keyword>
<dbReference type="InterPro" id="IPR016181">
    <property type="entry name" value="Acyl_CoA_acyltransferase"/>
</dbReference>
<proteinExistence type="predicted"/>
<evidence type="ECO:0000313" key="1">
    <source>
        <dbReference type="EMBL" id="SNR91327.1"/>
    </source>
</evidence>
<evidence type="ECO:0000313" key="2">
    <source>
        <dbReference type="Proteomes" id="UP000198324"/>
    </source>
</evidence>
<dbReference type="AlphaFoldDB" id="A0A239A6S8"/>
<dbReference type="Proteomes" id="UP000198324">
    <property type="component" value="Unassembled WGS sequence"/>
</dbReference>
<dbReference type="Gene3D" id="3.40.630.30">
    <property type="match status" value="1"/>
</dbReference>
<dbReference type="RefSeq" id="WP_143337339.1">
    <property type="nucleotide sequence ID" value="NZ_FZOC01000003.1"/>
</dbReference>
<organism evidence="1 2">
    <name type="scientific">Humidesulfovibrio mexicanus</name>
    <dbReference type="NCBI Taxonomy" id="147047"/>
    <lineage>
        <taxon>Bacteria</taxon>
        <taxon>Pseudomonadati</taxon>
        <taxon>Thermodesulfobacteriota</taxon>
        <taxon>Desulfovibrionia</taxon>
        <taxon>Desulfovibrionales</taxon>
        <taxon>Desulfovibrionaceae</taxon>
        <taxon>Humidesulfovibrio</taxon>
    </lineage>
</organism>
<dbReference type="SUPFAM" id="SSF55729">
    <property type="entry name" value="Acyl-CoA N-acyltransferases (Nat)"/>
    <property type="match status" value="1"/>
</dbReference>
<gene>
    <name evidence="1" type="ORF">SAMN04488503_1876</name>
</gene>
<dbReference type="EMBL" id="FZOC01000003">
    <property type="protein sequence ID" value="SNR91327.1"/>
    <property type="molecule type" value="Genomic_DNA"/>
</dbReference>